<dbReference type="InterPro" id="IPR019734">
    <property type="entry name" value="TPR_rpt"/>
</dbReference>
<dbReference type="InterPro" id="IPR051685">
    <property type="entry name" value="Ycf3/AcsC/BcsC/TPR_MFPF"/>
</dbReference>
<evidence type="ECO:0000313" key="5">
    <source>
        <dbReference type="EMBL" id="MBH8566539.1"/>
    </source>
</evidence>
<keyword evidence="1" id="KW-0677">Repeat</keyword>
<evidence type="ECO:0000256" key="2">
    <source>
        <dbReference type="ARBA" id="ARBA00022803"/>
    </source>
</evidence>
<keyword evidence="6" id="KW-1185">Reference proteome</keyword>
<accession>A0A8J7LAC9</accession>
<gene>
    <name evidence="5" type="ORF">I8748_31045</name>
</gene>
<dbReference type="PANTHER" id="PTHR44943">
    <property type="entry name" value="CELLULOSE SYNTHASE OPERON PROTEIN C"/>
    <property type="match status" value="1"/>
</dbReference>
<evidence type="ECO:0000259" key="4">
    <source>
        <dbReference type="Pfam" id="PF04326"/>
    </source>
</evidence>
<dbReference type="SMART" id="SM00028">
    <property type="entry name" value="TPR"/>
    <property type="match status" value="4"/>
</dbReference>
<dbReference type="InterPro" id="IPR038461">
    <property type="entry name" value="Schlafen_AlbA_2_dom_sf"/>
</dbReference>
<evidence type="ECO:0000256" key="1">
    <source>
        <dbReference type="ARBA" id="ARBA00022737"/>
    </source>
</evidence>
<evidence type="ECO:0000313" key="6">
    <source>
        <dbReference type="Proteomes" id="UP000632766"/>
    </source>
</evidence>
<dbReference type="Proteomes" id="UP000632766">
    <property type="component" value="Unassembled WGS sequence"/>
</dbReference>
<reference evidence="5 6" key="1">
    <citation type="journal article" date="2021" name="Int. J. Syst. Evol. Microbiol.">
        <title>Amazonocrinis nigriterrae gen. nov., sp. nov., Atlanticothrix silvestris gen. nov., sp. nov. and Dendronalium phyllosphericum gen. nov., sp. nov., nostocacean cyanobacteria from Brazilian environments.</title>
        <authorList>
            <person name="Alvarenga D.O."/>
            <person name="Andreote A.P.D."/>
            <person name="Branco L.H.Z."/>
            <person name="Delbaje E."/>
            <person name="Cruz R.B."/>
            <person name="Varani A.M."/>
            <person name="Fiore M.F."/>
        </authorList>
    </citation>
    <scope>NUCLEOTIDE SEQUENCE [LARGE SCALE GENOMIC DNA]</scope>
    <source>
        <strain evidence="5 6">CENA67</strain>
    </source>
</reference>
<proteinExistence type="predicted"/>
<dbReference type="Pfam" id="PF04326">
    <property type="entry name" value="SLFN_AlbA_2"/>
    <property type="match status" value="1"/>
</dbReference>
<dbReference type="PROSITE" id="PS50005">
    <property type="entry name" value="TPR"/>
    <property type="match status" value="2"/>
</dbReference>
<dbReference type="SUPFAM" id="SSF48452">
    <property type="entry name" value="TPR-like"/>
    <property type="match status" value="1"/>
</dbReference>
<comment type="caution">
    <text evidence="5">The sequence shown here is derived from an EMBL/GenBank/DDBJ whole genome shotgun (WGS) entry which is preliminary data.</text>
</comment>
<dbReference type="Pfam" id="PF13181">
    <property type="entry name" value="TPR_8"/>
    <property type="match status" value="2"/>
</dbReference>
<dbReference type="InterPro" id="IPR007421">
    <property type="entry name" value="Schlafen_AlbA_2_dom"/>
</dbReference>
<organism evidence="5 6">
    <name type="scientific">Amazonocrinis nigriterrae CENA67</name>
    <dbReference type="NCBI Taxonomy" id="2794033"/>
    <lineage>
        <taxon>Bacteria</taxon>
        <taxon>Bacillati</taxon>
        <taxon>Cyanobacteriota</taxon>
        <taxon>Cyanophyceae</taxon>
        <taxon>Nostocales</taxon>
        <taxon>Nostocaceae</taxon>
        <taxon>Amazonocrinis</taxon>
        <taxon>Amazonocrinis nigriterrae</taxon>
    </lineage>
</organism>
<feature type="repeat" description="TPR" evidence="3">
    <location>
        <begin position="290"/>
        <end position="323"/>
    </location>
</feature>
<feature type="domain" description="Schlafen AlbA-2" evidence="4">
    <location>
        <begin position="10"/>
        <end position="153"/>
    </location>
</feature>
<dbReference type="EMBL" id="JAECZC010000098">
    <property type="protein sequence ID" value="MBH8566539.1"/>
    <property type="molecule type" value="Genomic_DNA"/>
</dbReference>
<evidence type="ECO:0000256" key="3">
    <source>
        <dbReference type="PROSITE-ProRule" id="PRU00339"/>
    </source>
</evidence>
<keyword evidence="2 3" id="KW-0802">TPR repeat</keyword>
<dbReference type="Gene3D" id="3.30.950.30">
    <property type="entry name" value="Schlafen, AAA domain"/>
    <property type="match status" value="1"/>
</dbReference>
<dbReference type="PANTHER" id="PTHR44943:SF4">
    <property type="entry name" value="TPR REPEAT-CONTAINING PROTEIN MJ0798"/>
    <property type="match status" value="1"/>
</dbReference>
<name>A0A8J7LAC9_9NOST</name>
<dbReference type="AlphaFoldDB" id="A0A8J7LAC9"/>
<dbReference type="InterPro" id="IPR011990">
    <property type="entry name" value="TPR-like_helical_dom_sf"/>
</dbReference>
<sequence length="344" mass="39629">MINSLYHREESKDVEFKHIESQHPVKKIVNHAEEYITGFLNALVEGELYLGIDDAGKILDVKLSKSERDEIQKIIPNKLRNTDPIVSPSLYDISLYNIINEEEKEIDDLFIVNISILGIDENQFYRTSSREYFLYKTTGGSTYLKTGTDCIKLNTTERAQEIQKRKQKYLKKELDDINNQLLQNPDNRSLLHEKAKIAKMMGDIETIDETYKKLINLNPKNYRTRVDYASAHKSIGDLEGALDILEDALKIDKDNLSILKTKGEILLGSDKAKEAFQTYEAALKLNPEDYTIITQTGIALRKLGKYRESIKVFNLALAKSPHYRVAKYEKKITYHKMFEGGIRI</sequence>
<feature type="repeat" description="TPR" evidence="3">
    <location>
        <begin position="256"/>
        <end position="289"/>
    </location>
</feature>
<protein>
    <submittedName>
        <fullName evidence="5">Putative DNA binding domain-containing protein</fullName>
    </submittedName>
</protein>
<dbReference type="Gene3D" id="1.25.40.10">
    <property type="entry name" value="Tetratricopeptide repeat domain"/>
    <property type="match status" value="1"/>
</dbReference>